<keyword evidence="4" id="KW-0233">DNA recombination</keyword>
<gene>
    <name evidence="6" type="ORF">G5B40_06575</name>
</gene>
<evidence type="ECO:0000259" key="5">
    <source>
        <dbReference type="PROSITE" id="PS51898"/>
    </source>
</evidence>
<dbReference type="KEGG" id="hdh:G5B40_06575"/>
<proteinExistence type="inferred from homology"/>
<evidence type="ECO:0000256" key="2">
    <source>
        <dbReference type="ARBA" id="ARBA00022908"/>
    </source>
</evidence>
<dbReference type="Pfam" id="PF00589">
    <property type="entry name" value="Phage_integrase"/>
    <property type="match status" value="1"/>
</dbReference>
<dbReference type="GO" id="GO:0006310">
    <property type="term" value="P:DNA recombination"/>
    <property type="evidence" value="ECO:0007669"/>
    <property type="project" value="UniProtKB-KW"/>
</dbReference>
<reference evidence="6 7" key="1">
    <citation type="submission" date="2020-02" db="EMBL/GenBank/DDBJ databases">
        <title>complete genome sequence of Rhodobacteraceae bacterium.</title>
        <authorList>
            <person name="Park J."/>
            <person name="Kim Y.-S."/>
            <person name="Kim K.-H."/>
        </authorList>
    </citation>
    <scope>NUCLEOTIDE SEQUENCE [LARGE SCALE GENOMIC DNA]</scope>
    <source>
        <strain evidence="6 7">RR4-56</strain>
    </source>
</reference>
<dbReference type="PANTHER" id="PTHR30349">
    <property type="entry name" value="PHAGE INTEGRASE-RELATED"/>
    <property type="match status" value="1"/>
</dbReference>
<dbReference type="SUPFAM" id="SSF56349">
    <property type="entry name" value="DNA breaking-rejoining enzymes"/>
    <property type="match status" value="1"/>
</dbReference>
<dbReference type="Proteomes" id="UP000503336">
    <property type="component" value="Chromosome"/>
</dbReference>
<dbReference type="AlphaFoldDB" id="A0A7M3T700"/>
<dbReference type="GO" id="GO:0015074">
    <property type="term" value="P:DNA integration"/>
    <property type="evidence" value="ECO:0007669"/>
    <property type="project" value="UniProtKB-KW"/>
</dbReference>
<dbReference type="InterPro" id="IPR011010">
    <property type="entry name" value="DNA_brk_join_enz"/>
</dbReference>
<evidence type="ECO:0000256" key="4">
    <source>
        <dbReference type="ARBA" id="ARBA00023172"/>
    </source>
</evidence>
<dbReference type="EMBL" id="CP049056">
    <property type="protein sequence ID" value="QIE57781.1"/>
    <property type="molecule type" value="Genomic_DNA"/>
</dbReference>
<dbReference type="Gene3D" id="1.10.443.10">
    <property type="entry name" value="Intergrase catalytic core"/>
    <property type="match status" value="1"/>
</dbReference>
<dbReference type="PANTHER" id="PTHR30349:SF41">
    <property type="entry name" value="INTEGRASE_RECOMBINASE PROTEIN MJ0367-RELATED"/>
    <property type="match status" value="1"/>
</dbReference>
<keyword evidence="3" id="KW-0238">DNA-binding</keyword>
<dbReference type="InterPro" id="IPR002104">
    <property type="entry name" value="Integrase_catalytic"/>
</dbReference>
<dbReference type="InterPro" id="IPR050090">
    <property type="entry name" value="Tyrosine_recombinase_XerCD"/>
</dbReference>
<dbReference type="PROSITE" id="PS51898">
    <property type="entry name" value="TYR_RECOMBINASE"/>
    <property type="match status" value="1"/>
</dbReference>
<evidence type="ECO:0000256" key="1">
    <source>
        <dbReference type="ARBA" id="ARBA00008857"/>
    </source>
</evidence>
<keyword evidence="2" id="KW-0229">DNA integration</keyword>
<name>A0A7M3T700_9RHOB</name>
<evidence type="ECO:0000256" key="3">
    <source>
        <dbReference type="ARBA" id="ARBA00023125"/>
    </source>
</evidence>
<protein>
    <submittedName>
        <fullName evidence="6">Site-specific integrase</fullName>
    </submittedName>
</protein>
<accession>A0A7M3T700</accession>
<dbReference type="InterPro" id="IPR013762">
    <property type="entry name" value="Integrase-like_cat_sf"/>
</dbReference>
<evidence type="ECO:0000313" key="7">
    <source>
        <dbReference type="Proteomes" id="UP000503336"/>
    </source>
</evidence>
<sequence>MRVAKKWRDKKFAEIELYGFPTRQVTGSTVGEVIERRLETHRHLGRTTIANLKNLRGRDIGKKPVSALTMQDFFEVADELLSEDMLPQTVTGYLTLLVATLKWGDRRGERLPAGIAENAMAIMWEDEILAKSEARTRRVSPAELGSILAKIAENPRQKIPVATIIAFAVFSSRRLGEICRLRWDDLRIDGSRILVRQMKHPRKKRTNDVWCALPPEALRIILSMPRVSEFIFPFNPRSVGAAFRRHRNRANVADLRFHDLRHEAITRQFEMEKTAPFVSKISGHASAACLERYEHVEKVGDRFASWVWLEAAIAGDLTLASKPASAIGRSR</sequence>
<organism evidence="6 7">
    <name type="scientific">Pikeienuella piscinae</name>
    <dbReference type="NCBI Taxonomy" id="2748098"/>
    <lineage>
        <taxon>Bacteria</taxon>
        <taxon>Pseudomonadati</taxon>
        <taxon>Pseudomonadota</taxon>
        <taxon>Alphaproteobacteria</taxon>
        <taxon>Rhodobacterales</taxon>
        <taxon>Paracoccaceae</taxon>
        <taxon>Pikeienuella</taxon>
    </lineage>
</organism>
<keyword evidence="7" id="KW-1185">Reference proteome</keyword>
<feature type="domain" description="Tyr recombinase" evidence="5">
    <location>
        <begin position="134"/>
        <end position="308"/>
    </location>
</feature>
<comment type="similarity">
    <text evidence="1">Belongs to the 'phage' integrase family.</text>
</comment>
<dbReference type="CDD" id="cd00796">
    <property type="entry name" value="INT_Rci_Hp1_C"/>
    <property type="match status" value="1"/>
</dbReference>
<evidence type="ECO:0000313" key="6">
    <source>
        <dbReference type="EMBL" id="QIE57781.1"/>
    </source>
</evidence>
<dbReference type="GO" id="GO:0003677">
    <property type="term" value="F:DNA binding"/>
    <property type="evidence" value="ECO:0007669"/>
    <property type="project" value="UniProtKB-KW"/>
</dbReference>